<comment type="caution">
    <text evidence="10">The sequence shown here is derived from an EMBL/GenBank/DDBJ whole genome shotgun (WGS) entry which is preliminary data.</text>
</comment>
<keyword evidence="4 10" id="KW-0489">Methyltransferase</keyword>
<evidence type="ECO:0000313" key="11">
    <source>
        <dbReference type="Proteomes" id="UP000078532"/>
    </source>
</evidence>
<dbReference type="CDD" id="cd11572">
    <property type="entry name" value="RlmI_M_like"/>
    <property type="match status" value="1"/>
</dbReference>
<keyword evidence="2" id="KW-0963">Cytoplasm</keyword>
<dbReference type="Pfam" id="PF17785">
    <property type="entry name" value="PUA_3"/>
    <property type="match status" value="1"/>
</dbReference>
<dbReference type="PANTHER" id="PTHR42873">
    <property type="entry name" value="RIBOSOMAL RNA LARGE SUBUNIT METHYLTRANSFERASE"/>
    <property type="match status" value="1"/>
</dbReference>
<dbReference type="CDD" id="cd21153">
    <property type="entry name" value="PUA_RlmI"/>
    <property type="match status" value="1"/>
</dbReference>
<gene>
    <name evidence="10" type="ORF">A6M21_00385</name>
</gene>
<evidence type="ECO:0000256" key="1">
    <source>
        <dbReference type="ARBA" id="ARBA00004496"/>
    </source>
</evidence>
<evidence type="ECO:0000259" key="9">
    <source>
        <dbReference type="SMART" id="SM00359"/>
    </source>
</evidence>
<evidence type="ECO:0000256" key="8">
    <source>
        <dbReference type="ARBA" id="ARBA00038091"/>
    </source>
</evidence>
<keyword evidence="7" id="KW-0694">RNA-binding</keyword>
<dbReference type="Gene3D" id="3.30.750.80">
    <property type="entry name" value="RNA methyltransferase domain (HRMD) like"/>
    <property type="match status" value="1"/>
</dbReference>
<dbReference type="SUPFAM" id="SSF53335">
    <property type="entry name" value="S-adenosyl-L-methionine-dependent methyltransferases"/>
    <property type="match status" value="1"/>
</dbReference>
<evidence type="ECO:0000256" key="3">
    <source>
        <dbReference type="ARBA" id="ARBA00022552"/>
    </source>
</evidence>
<dbReference type="OrthoDB" id="9805492at2"/>
<evidence type="ECO:0000256" key="2">
    <source>
        <dbReference type="ARBA" id="ARBA00022490"/>
    </source>
</evidence>
<reference evidence="10 11" key="1">
    <citation type="submission" date="2016-04" db="EMBL/GenBank/DDBJ databases">
        <authorList>
            <person name="Evans L.H."/>
            <person name="Alamgir A."/>
            <person name="Owens N."/>
            <person name="Weber N.D."/>
            <person name="Virtaneva K."/>
            <person name="Barbian K."/>
            <person name="Babar A."/>
            <person name="Rosenke K."/>
        </authorList>
    </citation>
    <scope>NUCLEOTIDE SEQUENCE [LARGE SCALE GENOMIC DNA]</scope>
    <source>
        <strain evidence="10 11">LMa1</strain>
    </source>
</reference>
<evidence type="ECO:0000256" key="6">
    <source>
        <dbReference type="ARBA" id="ARBA00022691"/>
    </source>
</evidence>
<dbReference type="SMART" id="SM00359">
    <property type="entry name" value="PUA"/>
    <property type="match status" value="1"/>
</dbReference>
<dbReference type="InterPro" id="IPR041532">
    <property type="entry name" value="RlmI-like_PUA"/>
</dbReference>
<evidence type="ECO:0000256" key="5">
    <source>
        <dbReference type="ARBA" id="ARBA00022679"/>
    </source>
</evidence>
<dbReference type="STRING" id="1838280.A6M21_00385"/>
<dbReference type="InterPro" id="IPR019614">
    <property type="entry name" value="SAM-dep_methyl-trfase"/>
</dbReference>
<keyword evidence="11" id="KW-1185">Reference proteome</keyword>
<comment type="similarity">
    <text evidence="8">Belongs to the methyltransferase superfamily. RlmI family.</text>
</comment>
<dbReference type="PROSITE" id="PS50890">
    <property type="entry name" value="PUA"/>
    <property type="match status" value="1"/>
</dbReference>
<dbReference type="InterPro" id="IPR036974">
    <property type="entry name" value="PUA_sf"/>
</dbReference>
<dbReference type="GO" id="GO:0008168">
    <property type="term" value="F:methyltransferase activity"/>
    <property type="evidence" value="ECO:0007669"/>
    <property type="project" value="UniProtKB-KW"/>
</dbReference>
<dbReference type="PANTHER" id="PTHR42873:SF1">
    <property type="entry name" value="S-ADENOSYLMETHIONINE-DEPENDENT METHYLTRANSFERASE DOMAIN-CONTAINING PROTEIN"/>
    <property type="match status" value="1"/>
</dbReference>
<keyword evidence="5 10" id="KW-0808">Transferase</keyword>
<dbReference type="EMBL" id="LYVF01000165">
    <property type="protein sequence ID" value="OAT81288.1"/>
    <property type="molecule type" value="Genomic_DNA"/>
</dbReference>
<dbReference type="InterPro" id="IPR029063">
    <property type="entry name" value="SAM-dependent_MTases_sf"/>
</dbReference>
<keyword evidence="3" id="KW-0698">rRNA processing</keyword>
<dbReference type="AlphaFoldDB" id="A0A1B7LDV2"/>
<sequence>MAVVKLTHARQHRVLLGHPWVYRTEVQDVHGHYRPGDVVEVVDHRGRFVGRGYINPASQIMVRLLTRNQQETVDREFFRRRIRAALDYRRRVVRDTDACRLIYAEADFLPALIVDQFGGFLSLQTLALGIDVHKETITGLLDEILSPTGIYERNDVSVRELEGLPLQTGFIKGPFDPLVEITENGLKFLVDLAGGQKTGYFLDQRENRLALRGLAEGARVLDCFCHTGTFSVYAAHFGACSVLGIDVSGEALDVARKNAAGNGLDKICTFRAGNAFDELRAMDRSGERFDLIILDPPAFTKSREALEGAVRGYKEINLRAMKLLPPGGFLVTCSCSYHMQEELFLNVLMEAARDTGRQLRLAELRRQAKDHPMLLASPETHYLKCVILQVW</sequence>
<evidence type="ECO:0000256" key="7">
    <source>
        <dbReference type="ARBA" id="ARBA00022884"/>
    </source>
</evidence>
<dbReference type="Gene3D" id="2.30.130.10">
    <property type="entry name" value="PUA domain"/>
    <property type="match status" value="1"/>
</dbReference>
<dbReference type="GO" id="GO:0006364">
    <property type="term" value="P:rRNA processing"/>
    <property type="evidence" value="ECO:0007669"/>
    <property type="project" value="UniProtKB-KW"/>
</dbReference>
<dbReference type="SUPFAM" id="SSF88697">
    <property type="entry name" value="PUA domain-like"/>
    <property type="match status" value="1"/>
</dbReference>
<feature type="domain" description="PUA" evidence="9">
    <location>
        <begin position="2"/>
        <end position="87"/>
    </location>
</feature>
<dbReference type="RefSeq" id="WP_066668833.1">
    <property type="nucleotide sequence ID" value="NZ_LYVF01000165.1"/>
</dbReference>
<protein>
    <submittedName>
        <fullName evidence="10">SAM-dependent methyltransferase</fullName>
    </submittedName>
</protein>
<dbReference type="CDD" id="cd02440">
    <property type="entry name" value="AdoMet_MTases"/>
    <property type="match status" value="1"/>
</dbReference>
<dbReference type="Proteomes" id="UP000078532">
    <property type="component" value="Unassembled WGS sequence"/>
</dbReference>
<accession>A0A1B7LDV2</accession>
<evidence type="ECO:0000256" key="4">
    <source>
        <dbReference type="ARBA" id="ARBA00022603"/>
    </source>
</evidence>
<dbReference type="GO" id="GO:0003723">
    <property type="term" value="F:RNA binding"/>
    <property type="evidence" value="ECO:0007669"/>
    <property type="project" value="UniProtKB-KW"/>
</dbReference>
<dbReference type="Gene3D" id="3.40.50.150">
    <property type="entry name" value="Vaccinia Virus protein VP39"/>
    <property type="match status" value="1"/>
</dbReference>
<dbReference type="GO" id="GO:0005737">
    <property type="term" value="C:cytoplasm"/>
    <property type="evidence" value="ECO:0007669"/>
    <property type="project" value="UniProtKB-SubCell"/>
</dbReference>
<dbReference type="Pfam" id="PF10672">
    <property type="entry name" value="Methyltrans_SAM"/>
    <property type="match status" value="1"/>
</dbReference>
<name>A0A1B7LDV2_9FIRM</name>
<keyword evidence="6" id="KW-0949">S-adenosyl-L-methionine</keyword>
<dbReference type="GO" id="GO:0032259">
    <property type="term" value="P:methylation"/>
    <property type="evidence" value="ECO:0007669"/>
    <property type="project" value="UniProtKB-KW"/>
</dbReference>
<dbReference type="InterPro" id="IPR002478">
    <property type="entry name" value="PUA"/>
</dbReference>
<proteinExistence type="inferred from homology"/>
<dbReference type="InterPro" id="IPR015947">
    <property type="entry name" value="PUA-like_sf"/>
</dbReference>
<comment type="subcellular location">
    <subcellularLocation>
        <location evidence="1">Cytoplasm</location>
    </subcellularLocation>
</comment>
<organism evidence="10 11">
    <name type="scientific">Desulfotomaculum copahuensis</name>
    <dbReference type="NCBI Taxonomy" id="1838280"/>
    <lineage>
        <taxon>Bacteria</taxon>
        <taxon>Bacillati</taxon>
        <taxon>Bacillota</taxon>
        <taxon>Clostridia</taxon>
        <taxon>Eubacteriales</taxon>
        <taxon>Desulfotomaculaceae</taxon>
        <taxon>Desulfotomaculum</taxon>
    </lineage>
</organism>
<evidence type="ECO:0000313" key="10">
    <source>
        <dbReference type="EMBL" id="OAT81288.1"/>
    </source>
</evidence>